<dbReference type="InParanoid" id="B9TEI2"/>
<dbReference type="GO" id="GO:0006310">
    <property type="term" value="P:DNA recombination"/>
    <property type="evidence" value="ECO:0000318"/>
    <property type="project" value="GO_Central"/>
</dbReference>
<dbReference type="Pfam" id="PF00589">
    <property type="entry name" value="Phage_integrase"/>
    <property type="match status" value="1"/>
</dbReference>
<dbReference type="SUPFAM" id="SSF56349">
    <property type="entry name" value="DNA breaking-rejoining enzymes"/>
    <property type="match status" value="1"/>
</dbReference>
<dbReference type="InterPro" id="IPR002104">
    <property type="entry name" value="Integrase_catalytic"/>
</dbReference>
<keyword evidence="2" id="KW-0233">DNA recombination</keyword>
<evidence type="ECO:0000259" key="3">
    <source>
        <dbReference type="PROSITE" id="PS51898"/>
    </source>
</evidence>
<dbReference type="GO" id="GO:0003677">
    <property type="term" value="F:DNA binding"/>
    <property type="evidence" value="ECO:0007669"/>
    <property type="project" value="UniProtKB-KW"/>
</dbReference>
<dbReference type="EMBL" id="EQ979044">
    <property type="protein sequence ID" value="EEF25732.1"/>
    <property type="molecule type" value="Genomic_DNA"/>
</dbReference>
<dbReference type="GO" id="GO:0009009">
    <property type="term" value="F:site-specific recombinase activity"/>
    <property type="evidence" value="ECO:0000318"/>
    <property type="project" value="GO_Central"/>
</dbReference>
<evidence type="ECO:0000256" key="2">
    <source>
        <dbReference type="ARBA" id="ARBA00023172"/>
    </source>
</evidence>
<dbReference type="PROSITE" id="PS51900">
    <property type="entry name" value="CB"/>
    <property type="match status" value="1"/>
</dbReference>
<dbReference type="GO" id="GO:0007059">
    <property type="term" value="P:chromosome segregation"/>
    <property type="evidence" value="ECO:0000318"/>
    <property type="project" value="GO_Central"/>
</dbReference>
<name>B9TEI2_RICCO</name>
<dbReference type="Gene3D" id="1.10.150.130">
    <property type="match status" value="1"/>
</dbReference>
<dbReference type="PANTHER" id="PTHR30349:SF41">
    <property type="entry name" value="INTEGRASE_RECOMBINASE PROTEIN MJ0367-RELATED"/>
    <property type="match status" value="1"/>
</dbReference>
<dbReference type="PROSITE" id="PS51898">
    <property type="entry name" value="TYR_RECOMBINASE"/>
    <property type="match status" value="1"/>
</dbReference>
<feature type="domain" description="Core-binding (CB)" evidence="4">
    <location>
        <begin position="36"/>
        <end position="114"/>
    </location>
</feature>
<keyword evidence="6" id="KW-1185">Reference proteome</keyword>
<gene>
    <name evidence="5" type="ORF">RCOM_1954800</name>
</gene>
<dbReference type="InterPro" id="IPR013762">
    <property type="entry name" value="Integrase-like_cat_sf"/>
</dbReference>
<reference evidence="6" key="1">
    <citation type="journal article" date="2010" name="Nat. Biotechnol.">
        <title>Draft genome sequence of the oilseed species Ricinus communis.</title>
        <authorList>
            <person name="Chan A.P."/>
            <person name="Crabtree J."/>
            <person name="Zhao Q."/>
            <person name="Lorenzi H."/>
            <person name="Orvis J."/>
            <person name="Puiu D."/>
            <person name="Melake-Berhan A."/>
            <person name="Jones K.M."/>
            <person name="Redman J."/>
            <person name="Chen G."/>
            <person name="Cahoon E.B."/>
            <person name="Gedil M."/>
            <person name="Stanke M."/>
            <person name="Haas B.J."/>
            <person name="Wortman J.R."/>
            <person name="Fraser-Liggett C.M."/>
            <person name="Ravel J."/>
            <person name="Rabinowicz P.D."/>
        </authorList>
    </citation>
    <scope>NUCLEOTIDE SEQUENCE [LARGE SCALE GENOMIC DNA]</scope>
    <source>
        <strain evidence="6">cv. Hale</strain>
    </source>
</reference>
<evidence type="ECO:0000313" key="5">
    <source>
        <dbReference type="EMBL" id="EEF25732.1"/>
    </source>
</evidence>
<protein>
    <recommendedName>
        <fullName evidence="7">Tyr recombinase domain-containing protein</fullName>
    </recommendedName>
</protein>
<dbReference type="Gene3D" id="1.10.443.10">
    <property type="entry name" value="Intergrase catalytic core"/>
    <property type="match status" value="1"/>
</dbReference>
<dbReference type="InterPro" id="IPR050090">
    <property type="entry name" value="Tyrosine_recombinase_XerCD"/>
</dbReference>
<feature type="domain" description="Tyr recombinase" evidence="3">
    <location>
        <begin position="167"/>
        <end position="398"/>
    </location>
</feature>
<evidence type="ECO:0008006" key="7">
    <source>
        <dbReference type="Google" id="ProtNLM"/>
    </source>
</evidence>
<organism evidence="5 6">
    <name type="scientific">Ricinus communis</name>
    <name type="common">Castor bean</name>
    <dbReference type="NCBI Taxonomy" id="3988"/>
    <lineage>
        <taxon>Eukaryota</taxon>
        <taxon>Viridiplantae</taxon>
        <taxon>Streptophyta</taxon>
        <taxon>Embryophyta</taxon>
        <taxon>Tracheophyta</taxon>
        <taxon>Spermatophyta</taxon>
        <taxon>Magnoliopsida</taxon>
        <taxon>eudicotyledons</taxon>
        <taxon>Gunneridae</taxon>
        <taxon>Pentapetalae</taxon>
        <taxon>rosids</taxon>
        <taxon>fabids</taxon>
        <taxon>Malpighiales</taxon>
        <taxon>Euphorbiaceae</taxon>
        <taxon>Acalyphoideae</taxon>
        <taxon>Acalypheae</taxon>
        <taxon>Ricinus</taxon>
    </lineage>
</organism>
<sequence length="438" mass="51109">MPIELIWPKGCAVPVPLINGLYLHNHLSGFLVTRYYQPRSIRDNMTPVTTGSLRQISYDLKAFLDALEHNGVDYPDADFTDHIEKVVEAQLGNSSPTTYNTRMTRIRDFYDYLRKQGVRIKAIFPARTVKRLYQNQNENFLSHTNHRNFKTYEKDDSHKRTTCKDDYLSEVISMDQYGRLYEALNSIDVVYAVIAQVMMQTLLRVADVCELPLHKNTWNKYLPLWPEFERQGKDHLKLWVLSKGLKKYEIPIYAETWRDIYSDYIQPFYHQRKELFENVYLKRSNATLEFGNTRNEGRRNCPEDILWLTATGCPVKPYMVEKAFRSANLGIHPHMLRHTGATHLLRNYCRLHNIEDVDVRMASQFLELLQGFMGHCDIETTRKYTRTIAMIKNGKSMPHIIPSNKKVIDERLAAHLGKDISGEMEAFFSASIASIEEK</sequence>
<dbReference type="InterPro" id="IPR011010">
    <property type="entry name" value="DNA_brk_join_enz"/>
</dbReference>
<evidence type="ECO:0000256" key="1">
    <source>
        <dbReference type="ARBA" id="ARBA00023125"/>
    </source>
</evidence>
<evidence type="ECO:0000313" key="6">
    <source>
        <dbReference type="Proteomes" id="UP000008311"/>
    </source>
</evidence>
<dbReference type="AlphaFoldDB" id="B9TEI2"/>
<keyword evidence="1" id="KW-0238">DNA-binding</keyword>
<proteinExistence type="predicted"/>
<accession>B9TEI2</accession>
<dbReference type="PANTHER" id="PTHR30349">
    <property type="entry name" value="PHAGE INTEGRASE-RELATED"/>
    <property type="match status" value="1"/>
</dbReference>
<dbReference type="InterPro" id="IPR044068">
    <property type="entry name" value="CB"/>
</dbReference>
<evidence type="ECO:0000259" key="4">
    <source>
        <dbReference type="PROSITE" id="PS51900"/>
    </source>
</evidence>
<dbReference type="CDD" id="cd00397">
    <property type="entry name" value="DNA_BRE_C"/>
    <property type="match status" value="1"/>
</dbReference>
<dbReference type="InterPro" id="IPR010998">
    <property type="entry name" value="Integrase_recombinase_N"/>
</dbReference>
<dbReference type="Proteomes" id="UP000008311">
    <property type="component" value="Unassembled WGS sequence"/>
</dbReference>